<dbReference type="AlphaFoldDB" id="A0A743HQC5"/>
<reference evidence="2" key="1">
    <citation type="journal article" date="2018" name="Genome Biol.">
        <title>SKESA: strategic k-mer extension for scrupulous assemblies.</title>
        <authorList>
            <person name="Souvorov A."/>
            <person name="Agarwala R."/>
            <person name="Lipman D.J."/>
        </authorList>
    </citation>
    <scope>NUCLEOTIDE SEQUENCE</scope>
    <source>
        <strain evidence="2">MA.AU5 KAK-SR</strain>
    </source>
</reference>
<evidence type="ECO:0000313" key="2">
    <source>
        <dbReference type="EMBL" id="HAF1791820.1"/>
    </source>
</evidence>
<protein>
    <submittedName>
        <fullName evidence="2">Uncharacterized protein</fullName>
    </submittedName>
</protein>
<comment type="caution">
    <text evidence="2">The sequence shown here is derived from an EMBL/GenBank/DDBJ whole genome shotgun (WGS) entry which is preliminary data.</text>
</comment>
<name>A0A743HQC5_SALER</name>
<accession>A0A743HQC5</accession>
<reference evidence="2" key="2">
    <citation type="submission" date="2020-02" db="EMBL/GenBank/DDBJ databases">
        <authorList>
            <consortium name="NCBI Pathogen Detection Project"/>
        </authorList>
    </citation>
    <scope>NUCLEOTIDE SEQUENCE</scope>
    <source>
        <strain evidence="2">MA.AU5 KAK-SR</strain>
    </source>
</reference>
<keyword evidence="1" id="KW-0732">Signal</keyword>
<evidence type="ECO:0000256" key="1">
    <source>
        <dbReference type="SAM" id="SignalP"/>
    </source>
</evidence>
<organism evidence="2">
    <name type="scientific">Salmonella enterica</name>
    <name type="common">Salmonella choleraesuis</name>
    <dbReference type="NCBI Taxonomy" id="28901"/>
    <lineage>
        <taxon>Bacteria</taxon>
        <taxon>Pseudomonadati</taxon>
        <taxon>Pseudomonadota</taxon>
        <taxon>Gammaproteobacteria</taxon>
        <taxon>Enterobacterales</taxon>
        <taxon>Enterobacteriaceae</taxon>
        <taxon>Salmonella</taxon>
    </lineage>
</organism>
<gene>
    <name evidence="2" type="ORF">G9B33_002837</name>
</gene>
<dbReference type="RefSeq" id="WP_197390835.1">
    <property type="nucleotide sequence ID" value="NZ_JAQSLR010000009.1"/>
</dbReference>
<feature type="signal peptide" evidence="1">
    <location>
        <begin position="1"/>
        <end position="19"/>
    </location>
</feature>
<proteinExistence type="predicted"/>
<feature type="chain" id="PRO_5028214038" evidence="1">
    <location>
        <begin position="20"/>
        <end position="196"/>
    </location>
</feature>
<dbReference type="EMBL" id="DAAUKB010000004">
    <property type="protein sequence ID" value="HAF1791820.1"/>
    <property type="molecule type" value="Genomic_DNA"/>
</dbReference>
<sequence>MIRFKYVVAFALFVPAVYAADFPTNLYTESENKFISVIDKYAQSVDGVDNELKINKLKKERDKEIYPIFKNENNNFPQNWYGVVDYISTTNDGDGVIKIKIADNITIGTWNTSFADKKYYTLIKADSKLYDVVSDLSEGDIVKFSGLFHSASKAKYKPTKTEIMNEKGFYESSLTLKGGMTEPSYIFSFTDIEKIN</sequence>